<evidence type="ECO:0000313" key="2">
    <source>
        <dbReference type="EMBL" id="KAF1808774.1"/>
    </source>
</evidence>
<sequence>MPEHRRKPARREPASLQRTPGRSKQPSSSRRHNKGNPVIRHRPSPLESLPNELLEKIFLLSRSTALPCCSPRLGSRLSHEGTLVNFAADFLWSFAAPNIKSKDFQKEYLRLVNARFFTASFFKKCVDSVLNPEPGRGPAHSLHYACPACIQSFRPFADVGFYFTAKQVGTNCCPCGRTAQCEVLFPVLNHSLPSKVLHGPWTLEKVTLACSLMHYGWRSTVQGTAGEEIAARGLDDAIQERHYWAIFLLLKCLSVVPSSRVVRETLLDNNFDKKIVLAVLLARYNAGHITDYLDPCYDPWRVPLDKKQTSDRDVFLNTWCTEALEYEARKDRERIHMDIFDLFEILDPAFNHLDDVAHVVWRQVLQENDAVPLRAPEFFNDL</sequence>
<gene>
    <name evidence="2 4" type="ORF">P152DRAFT_209285</name>
</gene>
<evidence type="ECO:0000256" key="1">
    <source>
        <dbReference type="SAM" id="MobiDB-lite"/>
    </source>
</evidence>
<feature type="compositionally biased region" description="Polar residues" evidence="1">
    <location>
        <begin position="16"/>
        <end position="28"/>
    </location>
</feature>
<dbReference type="RefSeq" id="XP_033530405.1">
    <property type="nucleotide sequence ID" value="XM_033674401.1"/>
</dbReference>
<feature type="compositionally biased region" description="Basic residues" evidence="1">
    <location>
        <begin position="29"/>
        <end position="43"/>
    </location>
</feature>
<dbReference type="Proteomes" id="UP000504638">
    <property type="component" value="Unplaced"/>
</dbReference>
<proteinExistence type="predicted"/>
<dbReference type="OrthoDB" id="4167490at2759"/>
<evidence type="ECO:0000313" key="3">
    <source>
        <dbReference type="Proteomes" id="UP000504638"/>
    </source>
</evidence>
<organism evidence="2">
    <name type="scientific">Eremomyces bilateralis CBS 781.70</name>
    <dbReference type="NCBI Taxonomy" id="1392243"/>
    <lineage>
        <taxon>Eukaryota</taxon>
        <taxon>Fungi</taxon>
        <taxon>Dikarya</taxon>
        <taxon>Ascomycota</taxon>
        <taxon>Pezizomycotina</taxon>
        <taxon>Dothideomycetes</taxon>
        <taxon>Dothideomycetes incertae sedis</taxon>
        <taxon>Eremomycetales</taxon>
        <taxon>Eremomycetaceae</taxon>
        <taxon>Eremomyces</taxon>
    </lineage>
</organism>
<dbReference type="EMBL" id="ML975179">
    <property type="protein sequence ID" value="KAF1808774.1"/>
    <property type="molecule type" value="Genomic_DNA"/>
</dbReference>
<dbReference type="GeneID" id="54414971"/>
<feature type="region of interest" description="Disordered" evidence="1">
    <location>
        <begin position="1"/>
        <end position="45"/>
    </location>
</feature>
<protein>
    <recommendedName>
        <fullName evidence="5">F-box domain-containing protein</fullName>
    </recommendedName>
</protein>
<reference evidence="2 4" key="1">
    <citation type="submission" date="2020-01" db="EMBL/GenBank/DDBJ databases">
        <authorList>
            <consortium name="DOE Joint Genome Institute"/>
            <person name="Haridas S."/>
            <person name="Albert R."/>
            <person name="Binder M."/>
            <person name="Bloem J."/>
            <person name="Labutti K."/>
            <person name="Salamov A."/>
            <person name="Andreopoulos B."/>
            <person name="Baker S.E."/>
            <person name="Barry K."/>
            <person name="Bills G."/>
            <person name="Bluhm B.H."/>
            <person name="Cannon C."/>
            <person name="Castanera R."/>
            <person name="Culley D.E."/>
            <person name="Daum C."/>
            <person name="Ezra D."/>
            <person name="Gonzalez J.B."/>
            <person name="Henrissat B."/>
            <person name="Kuo A."/>
            <person name="Liang C."/>
            <person name="Lipzen A."/>
            <person name="Lutzoni F."/>
            <person name="Magnuson J."/>
            <person name="Mondo S."/>
            <person name="Nolan M."/>
            <person name="Ohm R."/>
            <person name="Pangilinan J."/>
            <person name="Park H.-J."/>
            <person name="Ramirez L."/>
            <person name="Alfaro M."/>
            <person name="Sun H."/>
            <person name="Tritt A."/>
            <person name="Yoshinaga Y."/>
            <person name="Zwiers L.-H."/>
            <person name="Turgeon B.G."/>
            <person name="Goodwin S.B."/>
            <person name="Spatafora J.W."/>
            <person name="Crous P.W."/>
            <person name="Grigoriev I.V."/>
        </authorList>
    </citation>
    <scope>NUCLEOTIDE SEQUENCE</scope>
    <source>
        <strain evidence="2 4">CBS 781.70</strain>
    </source>
</reference>
<accession>A0A6G1FSM2</accession>
<dbReference type="AlphaFoldDB" id="A0A6G1FSM2"/>
<evidence type="ECO:0008006" key="5">
    <source>
        <dbReference type="Google" id="ProtNLM"/>
    </source>
</evidence>
<name>A0A6G1FSM2_9PEZI</name>
<reference evidence="4" key="2">
    <citation type="submission" date="2020-04" db="EMBL/GenBank/DDBJ databases">
        <authorList>
            <consortium name="NCBI Genome Project"/>
        </authorList>
    </citation>
    <scope>NUCLEOTIDE SEQUENCE</scope>
    <source>
        <strain evidence="4">CBS 781.70</strain>
    </source>
</reference>
<reference evidence="4" key="3">
    <citation type="submission" date="2025-04" db="UniProtKB">
        <authorList>
            <consortium name="RefSeq"/>
        </authorList>
    </citation>
    <scope>IDENTIFICATION</scope>
    <source>
        <strain evidence="4">CBS 781.70</strain>
    </source>
</reference>
<keyword evidence="3" id="KW-1185">Reference proteome</keyword>
<evidence type="ECO:0000313" key="4">
    <source>
        <dbReference type="RefSeq" id="XP_033530405.1"/>
    </source>
</evidence>